<keyword evidence="7 15" id="KW-0808">Transferase</keyword>
<dbReference type="GO" id="GO:0046474">
    <property type="term" value="P:glycerophospholipid biosynthetic process"/>
    <property type="evidence" value="ECO:0007669"/>
    <property type="project" value="TreeGrafter"/>
</dbReference>
<dbReference type="EMBL" id="CP002085">
    <property type="protein sequence ID" value="ADK84809.1"/>
    <property type="molecule type" value="Genomic_DNA"/>
</dbReference>
<evidence type="ECO:0000256" key="11">
    <source>
        <dbReference type="ARBA" id="ARBA00023136"/>
    </source>
</evidence>
<evidence type="ECO:0000256" key="1">
    <source>
        <dbReference type="ARBA" id="ARBA00004141"/>
    </source>
</evidence>
<keyword evidence="12" id="KW-0594">Phospholipid biosynthesis</keyword>
<dbReference type="InterPro" id="IPR043130">
    <property type="entry name" value="CDP-OH_PTrfase_TM_dom"/>
</dbReference>
<dbReference type="Proteomes" id="UP000009047">
    <property type="component" value="Chromosome"/>
</dbReference>
<dbReference type="OrthoDB" id="9796672at2"/>
<keyword evidence="18" id="KW-1185">Reference proteome</keyword>
<protein>
    <recommendedName>
        <fullName evidence="5">CDP-diacylglycerol--glycerol-3-phosphate 3-phosphatidyltransferase</fullName>
        <ecNumber evidence="4">2.7.8.5</ecNumber>
    </recommendedName>
</protein>
<accession>E1QGW6</accession>
<dbReference type="Gene3D" id="1.20.120.1760">
    <property type="match status" value="1"/>
</dbReference>
<dbReference type="InterPro" id="IPR004570">
    <property type="entry name" value="Phosphatidylglycerol_P_synth"/>
</dbReference>
<evidence type="ECO:0000256" key="2">
    <source>
        <dbReference type="ARBA" id="ARBA00005042"/>
    </source>
</evidence>
<evidence type="ECO:0000256" key="4">
    <source>
        <dbReference type="ARBA" id="ARBA00013170"/>
    </source>
</evidence>
<evidence type="ECO:0000256" key="8">
    <source>
        <dbReference type="ARBA" id="ARBA00022692"/>
    </source>
</evidence>
<sequence length="210" mass="23415">MIQRKKNHVGNTGLQAGVAAMVPMWISPNMLTIMRICMTLCILLVDVFAASLWWVLVMGFCAGMSDFVDGAVARQRGQITQLGSYLDPLADKILGAVVGFILWRRGVLPTLPLALVLAAEGHALLLPILHVLRRRFQGRPITPLPKVRANVWGKWKFGALAWGMAFMMLGALLDWPFGLGFGAFGVWLAVVLGWIAFARYTYDWFKEQWN</sequence>
<proteinExistence type="inferred from homology"/>
<dbReference type="EC" id="2.7.8.5" evidence="4"/>
<name>E1QGW6_DESB2</name>
<dbReference type="GO" id="GO:0008444">
    <property type="term" value="F:CDP-diacylglycerol-glycerol-3-phosphate 3-phosphatidyltransferase activity"/>
    <property type="evidence" value="ECO:0007669"/>
    <property type="project" value="UniProtKB-EC"/>
</dbReference>
<dbReference type="HOGENOM" id="CLU_1308448_0_0_7"/>
<comment type="similarity">
    <text evidence="3 15">Belongs to the CDP-alcohol phosphatidyltransferase class-I family.</text>
</comment>
<dbReference type="PANTHER" id="PTHR14269:SF11">
    <property type="entry name" value="CDP-DIACYLGLYCEROL--GLYCEROL-3-PHOSPHATE 3-PHOSPHATIDYLTRANSFERASE"/>
    <property type="match status" value="1"/>
</dbReference>
<dbReference type="InterPro" id="IPR000462">
    <property type="entry name" value="CDP-OH_P_trans"/>
</dbReference>
<keyword evidence="13" id="KW-1208">Phospholipid metabolism</keyword>
<feature type="transmembrane region" description="Helical" evidence="16">
    <location>
        <begin position="111"/>
        <end position="132"/>
    </location>
</feature>
<evidence type="ECO:0000256" key="13">
    <source>
        <dbReference type="ARBA" id="ARBA00023264"/>
    </source>
</evidence>
<dbReference type="AlphaFoldDB" id="E1QGW6"/>
<dbReference type="RefSeq" id="WP_013258262.1">
    <property type="nucleotide sequence ID" value="NC_014365.1"/>
</dbReference>
<dbReference type="GO" id="GO:0016020">
    <property type="term" value="C:membrane"/>
    <property type="evidence" value="ECO:0007669"/>
    <property type="project" value="UniProtKB-SubCell"/>
</dbReference>
<keyword evidence="9 16" id="KW-1133">Transmembrane helix</keyword>
<evidence type="ECO:0000256" key="16">
    <source>
        <dbReference type="SAM" id="Phobius"/>
    </source>
</evidence>
<keyword evidence="11 16" id="KW-0472">Membrane</keyword>
<dbReference type="PROSITE" id="PS00379">
    <property type="entry name" value="CDP_ALCOHOL_P_TRANSF"/>
    <property type="match status" value="1"/>
</dbReference>
<dbReference type="STRING" id="644282.Deba_1441"/>
<evidence type="ECO:0000256" key="12">
    <source>
        <dbReference type="ARBA" id="ARBA00023209"/>
    </source>
</evidence>
<reference evidence="17 18" key="1">
    <citation type="journal article" date="2010" name="Stand. Genomic Sci.">
        <title>Complete genome sequence of Desulfarculus baarsii type strain (2st14).</title>
        <authorList>
            <person name="Sun H."/>
            <person name="Spring S."/>
            <person name="Lapidus A."/>
            <person name="Davenport K."/>
            <person name="Del Rio T.G."/>
            <person name="Tice H."/>
            <person name="Nolan M."/>
            <person name="Copeland A."/>
            <person name="Cheng J.F."/>
            <person name="Lucas S."/>
            <person name="Tapia R."/>
            <person name="Goodwin L."/>
            <person name="Pitluck S."/>
            <person name="Ivanova N."/>
            <person name="Pagani I."/>
            <person name="Mavromatis K."/>
            <person name="Ovchinnikova G."/>
            <person name="Pati A."/>
            <person name="Chen A."/>
            <person name="Palaniappan K."/>
            <person name="Hauser L."/>
            <person name="Chang Y.J."/>
            <person name="Jeffries C.D."/>
            <person name="Detter J.C."/>
            <person name="Han C."/>
            <person name="Rohde M."/>
            <person name="Brambilla E."/>
            <person name="Goker M."/>
            <person name="Woyke T."/>
            <person name="Bristow J."/>
            <person name="Eisen J.A."/>
            <person name="Markowitz V."/>
            <person name="Hugenholtz P."/>
            <person name="Kyrpides N.C."/>
            <person name="Klenk H.P."/>
            <person name="Land M."/>
        </authorList>
    </citation>
    <scope>NUCLEOTIDE SEQUENCE [LARGE SCALE GENOMIC DNA]</scope>
    <source>
        <strain evidence="18">ATCC 33931 / DSM 2075 / LMG 7858 / VKM B-1802 / 2st14</strain>
    </source>
</reference>
<evidence type="ECO:0000256" key="7">
    <source>
        <dbReference type="ARBA" id="ARBA00022679"/>
    </source>
</evidence>
<comment type="pathway">
    <text evidence="2">Phospholipid metabolism; phosphatidylglycerol biosynthesis; phosphatidylglycerol from CDP-diacylglycerol: step 1/2.</text>
</comment>
<comment type="subcellular location">
    <subcellularLocation>
        <location evidence="1">Membrane</location>
        <topology evidence="1">Multi-pass membrane protein</topology>
    </subcellularLocation>
</comment>
<evidence type="ECO:0000256" key="9">
    <source>
        <dbReference type="ARBA" id="ARBA00022989"/>
    </source>
</evidence>
<evidence type="ECO:0000313" key="18">
    <source>
        <dbReference type="Proteomes" id="UP000009047"/>
    </source>
</evidence>
<evidence type="ECO:0000256" key="10">
    <source>
        <dbReference type="ARBA" id="ARBA00023098"/>
    </source>
</evidence>
<keyword evidence="8 16" id="KW-0812">Transmembrane</keyword>
<keyword evidence="10" id="KW-0443">Lipid metabolism</keyword>
<evidence type="ECO:0000256" key="14">
    <source>
        <dbReference type="ARBA" id="ARBA00048586"/>
    </source>
</evidence>
<evidence type="ECO:0000313" key="17">
    <source>
        <dbReference type="EMBL" id="ADK84809.1"/>
    </source>
</evidence>
<feature type="transmembrane region" description="Helical" evidence="16">
    <location>
        <begin position="179"/>
        <end position="202"/>
    </location>
</feature>
<evidence type="ECO:0000256" key="15">
    <source>
        <dbReference type="RuleBase" id="RU003750"/>
    </source>
</evidence>
<feature type="transmembrane region" description="Helical" evidence="16">
    <location>
        <begin position="33"/>
        <end position="56"/>
    </location>
</feature>
<comment type="catalytic activity">
    <reaction evidence="14">
        <text>a CDP-1,2-diacyl-sn-glycerol + sn-glycerol 3-phosphate = a 1,2-diacyl-sn-glycero-3-phospho-(1'-sn-glycero-3'-phosphate) + CMP + H(+)</text>
        <dbReference type="Rhea" id="RHEA:12593"/>
        <dbReference type="ChEBI" id="CHEBI:15378"/>
        <dbReference type="ChEBI" id="CHEBI:57597"/>
        <dbReference type="ChEBI" id="CHEBI:58332"/>
        <dbReference type="ChEBI" id="CHEBI:60110"/>
        <dbReference type="ChEBI" id="CHEBI:60377"/>
        <dbReference type="EC" id="2.7.8.5"/>
    </reaction>
</comment>
<evidence type="ECO:0000256" key="6">
    <source>
        <dbReference type="ARBA" id="ARBA00022516"/>
    </source>
</evidence>
<dbReference type="InterPro" id="IPR048254">
    <property type="entry name" value="CDP_ALCOHOL_P_TRANSF_CS"/>
</dbReference>
<feature type="transmembrane region" description="Helical" evidence="16">
    <location>
        <begin position="153"/>
        <end position="173"/>
    </location>
</feature>
<dbReference type="PIRSF" id="PIRSF000847">
    <property type="entry name" value="Phos_ph_gly_syn"/>
    <property type="match status" value="1"/>
</dbReference>
<keyword evidence="6" id="KW-0444">Lipid biosynthesis</keyword>
<organism evidence="17 18">
    <name type="scientific">Desulfarculus baarsii (strain ATCC 33931 / DSM 2075 / LMG 7858 / VKM B-1802 / 2st14)</name>
    <dbReference type="NCBI Taxonomy" id="644282"/>
    <lineage>
        <taxon>Bacteria</taxon>
        <taxon>Pseudomonadati</taxon>
        <taxon>Thermodesulfobacteriota</taxon>
        <taxon>Desulfarculia</taxon>
        <taxon>Desulfarculales</taxon>
        <taxon>Desulfarculaceae</taxon>
        <taxon>Desulfarculus</taxon>
    </lineage>
</organism>
<dbReference type="PANTHER" id="PTHR14269">
    <property type="entry name" value="CDP-DIACYLGLYCEROL--GLYCEROL-3-PHOSPHATE 3-PHOSPHATIDYLTRANSFERASE-RELATED"/>
    <property type="match status" value="1"/>
</dbReference>
<evidence type="ECO:0000256" key="3">
    <source>
        <dbReference type="ARBA" id="ARBA00010441"/>
    </source>
</evidence>
<dbReference type="InterPro" id="IPR050324">
    <property type="entry name" value="CDP-alcohol_PTase-I"/>
</dbReference>
<dbReference type="Pfam" id="PF01066">
    <property type="entry name" value="CDP-OH_P_transf"/>
    <property type="match status" value="1"/>
</dbReference>
<evidence type="ECO:0000256" key="5">
    <source>
        <dbReference type="ARBA" id="ARBA00014944"/>
    </source>
</evidence>
<dbReference type="KEGG" id="dbr:Deba_1441"/>
<gene>
    <name evidence="17" type="ordered locus">Deba_1441</name>
</gene>
<dbReference type="eggNOG" id="COG0558">
    <property type="taxonomic scope" value="Bacteria"/>
</dbReference>